<gene>
    <name evidence="2" type="ORF">LTRI10_LOCUS46269</name>
</gene>
<feature type="compositionally biased region" description="Basic and acidic residues" evidence="1">
    <location>
        <begin position="48"/>
        <end position="65"/>
    </location>
</feature>
<sequence length="91" mass="10891">MDHEKRVENLNANKEKDREIVEHGKEDQHEANEFEEEEEEDEFITQSLKEEGKRPSQEYAMDEKATPNSMKTSYKQSRPMIFRGPVRKFNM</sequence>
<protein>
    <submittedName>
        <fullName evidence="2">Uncharacterized protein</fullName>
    </submittedName>
</protein>
<evidence type="ECO:0000313" key="3">
    <source>
        <dbReference type="Proteomes" id="UP001497516"/>
    </source>
</evidence>
<feature type="region of interest" description="Disordered" evidence="1">
    <location>
        <begin position="1"/>
        <end position="91"/>
    </location>
</feature>
<feature type="compositionally biased region" description="Acidic residues" evidence="1">
    <location>
        <begin position="33"/>
        <end position="43"/>
    </location>
</feature>
<organism evidence="2 3">
    <name type="scientific">Linum trigynum</name>
    <dbReference type="NCBI Taxonomy" id="586398"/>
    <lineage>
        <taxon>Eukaryota</taxon>
        <taxon>Viridiplantae</taxon>
        <taxon>Streptophyta</taxon>
        <taxon>Embryophyta</taxon>
        <taxon>Tracheophyta</taxon>
        <taxon>Spermatophyta</taxon>
        <taxon>Magnoliopsida</taxon>
        <taxon>eudicotyledons</taxon>
        <taxon>Gunneridae</taxon>
        <taxon>Pentapetalae</taxon>
        <taxon>rosids</taxon>
        <taxon>fabids</taxon>
        <taxon>Malpighiales</taxon>
        <taxon>Linaceae</taxon>
        <taxon>Linum</taxon>
    </lineage>
</organism>
<feature type="compositionally biased region" description="Basic and acidic residues" evidence="1">
    <location>
        <begin position="1"/>
        <end position="32"/>
    </location>
</feature>
<accession>A0AAV2G8P2</accession>
<dbReference type="Proteomes" id="UP001497516">
    <property type="component" value="Chromosome 8"/>
</dbReference>
<name>A0AAV2G8P2_9ROSI</name>
<dbReference type="EMBL" id="OZ034821">
    <property type="protein sequence ID" value="CAL1406552.1"/>
    <property type="molecule type" value="Genomic_DNA"/>
</dbReference>
<feature type="compositionally biased region" description="Polar residues" evidence="1">
    <location>
        <begin position="66"/>
        <end position="76"/>
    </location>
</feature>
<keyword evidence="3" id="KW-1185">Reference proteome</keyword>
<proteinExistence type="predicted"/>
<evidence type="ECO:0000256" key="1">
    <source>
        <dbReference type="SAM" id="MobiDB-lite"/>
    </source>
</evidence>
<dbReference type="AlphaFoldDB" id="A0AAV2G8P2"/>
<evidence type="ECO:0000313" key="2">
    <source>
        <dbReference type="EMBL" id="CAL1406552.1"/>
    </source>
</evidence>
<reference evidence="2 3" key="1">
    <citation type="submission" date="2024-04" db="EMBL/GenBank/DDBJ databases">
        <authorList>
            <person name="Fracassetti M."/>
        </authorList>
    </citation>
    <scope>NUCLEOTIDE SEQUENCE [LARGE SCALE GENOMIC DNA]</scope>
</reference>